<protein>
    <submittedName>
        <fullName evidence="1">Uncharacterized protein</fullName>
    </submittedName>
</protein>
<dbReference type="AlphaFoldDB" id="A0A6G0ZS26"/>
<proteinExistence type="predicted"/>
<name>A0A6G0ZS26_APHCR</name>
<organism evidence="1 2">
    <name type="scientific">Aphis craccivora</name>
    <name type="common">Cowpea aphid</name>
    <dbReference type="NCBI Taxonomy" id="307492"/>
    <lineage>
        <taxon>Eukaryota</taxon>
        <taxon>Metazoa</taxon>
        <taxon>Ecdysozoa</taxon>
        <taxon>Arthropoda</taxon>
        <taxon>Hexapoda</taxon>
        <taxon>Insecta</taxon>
        <taxon>Pterygota</taxon>
        <taxon>Neoptera</taxon>
        <taxon>Paraneoptera</taxon>
        <taxon>Hemiptera</taxon>
        <taxon>Sternorrhyncha</taxon>
        <taxon>Aphidomorpha</taxon>
        <taxon>Aphidoidea</taxon>
        <taxon>Aphididae</taxon>
        <taxon>Aphidini</taxon>
        <taxon>Aphis</taxon>
        <taxon>Aphis</taxon>
    </lineage>
</organism>
<sequence length="101" mass="11056">MCSGCVGFARSFEFSFSLGSWRRDGGTLRLIYDNGSGAASPAAADNFFFFAYAPRKEVPGTEWKPTVCRAVLYNIGAVVTRAGKNCYDLPAGNVNFVLWIR</sequence>
<comment type="caution">
    <text evidence="1">The sequence shown here is derived from an EMBL/GenBank/DDBJ whole genome shotgun (WGS) entry which is preliminary data.</text>
</comment>
<gene>
    <name evidence="1" type="ORF">FWK35_00000244</name>
</gene>
<evidence type="ECO:0000313" key="2">
    <source>
        <dbReference type="Proteomes" id="UP000478052"/>
    </source>
</evidence>
<evidence type="ECO:0000313" key="1">
    <source>
        <dbReference type="EMBL" id="KAF0774204.1"/>
    </source>
</evidence>
<reference evidence="1 2" key="1">
    <citation type="submission" date="2019-08" db="EMBL/GenBank/DDBJ databases">
        <title>Whole genome of Aphis craccivora.</title>
        <authorList>
            <person name="Voronova N.V."/>
            <person name="Shulinski R.S."/>
            <person name="Bandarenka Y.V."/>
            <person name="Zhorov D.G."/>
            <person name="Warner D."/>
        </authorList>
    </citation>
    <scope>NUCLEOTIDE SEQUENCE [LARGE SCALE GENOMIC DNA]</scope>
    <source>
        <strain evidence="1">180601</strain>
        <tissue evidence="1">Whole Body</tissue>
    </source>
</reference>
<accession>A0A6G0ZS26</accession>
<keyword evidence="2" id="KW-1185">Reference proteome</keyword>
<dbReference type="Proteomes" id="UP000478052">
    <property type="component" value="Unassembled WGS sequence"/>
</dbReference>
<dbReference type="EMBL" id="VUJU01000001">
    <property type="protein sequence ID" value="KAF0774204.1"/>
    <property type="molecule type" value="Genomic_DNA"/>
</dbReference>